<evidence type="ECO:0000313" key="3">
    <source>
        <dbReference type="EMBL" id="SDR93139.1"/>
    </source>
</evidence>
<dbReference type="PANTHER" id="PTHR38048:SF1">
    <property type="entry name" value="HEMERYTHRIN-LIKE DOMAIN-CONTAINING PROTEIN"/>
    <property type="match status" value="1"/>
</dbReference>
<evidence type="ECO:0000313" key="4">
    <source>
        <dbReference type="Proteomes" id="UP000199092"/>
    </source>
</evidence>
<dbReference type="STRING" id="546871.SAMN04488543_0772"/>
<dbReference type="InterPro" id="IPR012312">
    <property type="entry name" value="Hemerythrin-like"/>
</dbReference>
<dbReference type="AlphaFoldDB" id="A0A1H1N4P2"/>
<name>A0A1H1N4P2_9ACTN</name>
<feature type="domain" description="Hemerythrin-like" evidence="2">
    <location>
        <begin position="55"/>
        <end position="197"/>
    </location>
</feature>
<dbReference type="RefSeq" id="WP_231930313.1">
    <property type="nucleotide sequence ID" value="NZ_LT629749.1"/>
</dbReference>
<protein>
    <submittedName>
        <fullName evidence="3">Hemerythrin HHE cation binding domain-containing protein</fullName>
    </submittedName>
</protein>
<dbReference type="Gene3D" id="1.20.120.520">
    <property type="entry name" value="nmb1532 protein domain like"/>
    <property type="match status" value="1"/>
</dbReference>
<gene>
    <name evidence="3" type="ORF">SAMN04488543_0772</name>
</gene>
<evidence type="ECO:0000256" key="1">
    <source>
        <dbReference type="SAM" id="MobiDB-lite"/>
    </source>
</evidence>
<dbReference type="InterPro" id="IPR053206">
    <property type="entry name" value="Dimeric_xanthone_biosynth"/>
</dbReference>
<evidence type="ECO:0000259" key="2">
    <source>
        <dbReference type="Pfam" id="PF01814"/>
    </source>
</evidence>
<dbReference type="Pfam" id="PF01814">
    <property type="entry name" value="Hemerythrin"/>
    <property type="match status" value="1"/>
</dbReference>
<accession>A0A1H1N4P2</accession>
<reference evidence="3 4" key="1">
    <citation type="submission" date="2016-10" db="EMBL/GenBank/DDBJ databases">
        <authorList>
            <person name="de Groot N.N."/>
        </authorList>
    </citation>
    <scope>NUCLEOTIDE SEQUENCE [LARGE SCALE GENOMIC DNA]</scope>
    <source>
        <strain evidence="3 4">DSM 21741</strain>
    </source>
</reference>
<dbReference type="EMBL" id="LT629749">
    <property type="protein sequence ID" value="SDR93139.1"/>
    <property type="molecule type" value="Genomic_DNA"/>
</dbReference>
<keyword evidence="4" id="KW-1185">Reference proteome</keyword>
<dbReference type="CDD" id="cd12108">
    <property type="entry name" value="Hr-like"/>
    <property type="match status" value="1"/>
</dbReference>
<organism evidence="3 4">
    <name type="scientific">Friedmanniella luteola</name>
    <dbReference type="NCBI Taxonomy" id="546871"/>
    <lineage>
        <taxon>Bacteria</taxon>
        <taxon>Bacillati</taxon>
        <taxon>Actinomycetota</taxon>
        <taxon>Actinomycetes</taxon>
        <taxon>Propionibacteriales</taxon>
        <taxon>Nocardioidaceae</taxon>
        <taxon>Friedmanniella</taxon>
    </lineage>
</organism>
<feature type="compositionally biased region" description="Pro residues" evidence="1">
    <location>
        <begin position="8"/>
        <end position="17"/>
    </location>
</feature>
<dbReference type="PANTHER" id="PTHR38048">
    <property type="entry name" value="EXPRESSED PROTEIN"/>
    <property type="match status" value="1"/>
</dbReference>
<sequence length="207" mass="22610">MSAARPGPAFPVVPTPDPGDRLCPEPSWDEAGRPTGPAPDRERTYSSHALASGQHLVDIHDHLRSELEQVRGLVDQVLDGSTDAGAARSRINEMTLRQNSWTLGAYCAAYCRVVTTHHTIEDQAMFPRLRAADPRLGPVVDRLEYEHGIIHDVLERVDQALVAFVGPAADAGGLQRAVDELTDTLLSHLSYEERELVEPIARLGVLA</sequence>
<proteinExistence type="predicted"/>
<dbReference type="Proteomes" id="UP000199092">
    <property type="component" value="Chromosome I"/>
</dbReference>
<feature type="region of interest" description="Disordered" evidence="1">
    <location>
        <begin position="1"/>
        <end position="43"/>
    </location>
</feature>